<accession>M1DCN1</accession>
<sequence length="123" mass="14102">MERSEWKINLLSWFERSLERYVKAIPFVRHVSSEVVNVGDLVDVIVPTDDPVDLLSSRIDFYPICYPLSSGAARVGSFREKIQEEKKSKVSSDHPRFRQEPSSLRYVMANSRANARKVEEGDG</sequence>
<protein>
    <submittedName>
        <fullName evidence="1">Uncharacterized protein</fullName>
    </submittedName>
</protein>
<dbReference type="Proteomes" id="UP000011115">
    <property type="component" value="Unassembled WGS sequence"/>
</dbReference>
<dbReference type="HOGENOM" id="CLU_2019337_0_0_1"/>
<reference evidence="2" key="1">
    <citation type="journal article" date="2011" name="Nature">
        <title>Genome sequence and analysis of the tuber crop potato.</title>
        <authorList>
            <consortium name="The Potato Genome Sequencing Consortium"/>
        </authorList>
    </citation>
    <scope>NUCLEOTIDE SEQUENCE [LARGE SCALE GENOMIC DNA]</scope>
    <source>
        <strain evidence="2">cv. DM1-3 516 R44</strain>
    </source>
</reference>
<dbReference type="PaxDb" id="4113-PGSC0003DMT400086862"/>
<dbReference type="InParanoid" id="M1DCN1"/>
<dbReference type="EnsemblPlants" id="PGSC0003DMT400086862">
    <property type="protein sequence ID" value="PGSC0003DMT400086862"/>
    <property type="gene ID" value="PGSC0003DMG400036433"/>
</dbReference>
<organism evidence="1 2">
    <name type="scientific">Solanum tuberosum</name>
    <name type="common">Potato</name>
    <dbReference type="NCBI Taxonomy" id="4113"/>
    <lineage>
        <taxon>Eukaryota</taxon>
        <taxon>Viridiplantae</taxon>
        <taxon>Streptophyta</taxon>
        <taxon>Embryophyta</taxon>
        <taxon>Tracheophyta</taxon>
        <taxon>Spermatophyta</taxon>
        <taxon>Magnoliopsida</taxon>
        <taxon>eudicotyledons</taxon>
        <taxon>Gunneridae</taxon>
        <taxon>Pentapetalae</taxon>
        <taxon>asterids</taxon>
        <taxon>lamiids</taxon>
        <taxon>Solanales</taxon>
        <taxon>Solanaceae</taxon>
        <taxon>Solanoideae</taxon>
        <taxon>Solaneae</taxon>
        <taxon>Solanum</taxon>
    </lineage>
</organism>
<evidence type="ECO:0000313" key="2">
    <source>
        <dbReference type="Proteomes" id="UP000011115"/>
    </source>
</evidence>
<name>M1DCN1_SOLTU</name>
<dbReference type="Gramene" id="PGSC0003DMT400086862">
    <property type="protein sequence ID" value="PGSC0003DMT400086862"/>
    <property type="gene ID" value="PGSC0003DMG400036433"/>
</dbReference>
<reference evidence="1" key="2">
    <citation type="submission" date="2015-06" db="UniProtKB">
        <authorList>
            <consortium name="EnsemblPlants"/>
        </authorList>
    </citation>
    <scope>IDENTIFICATION</scope>
    <source>
        <strain evidence="1">DM1-3 516 R44</strain>
    </source>
</reference>
<evidence type="ECO:0000313" key="1">
    <source>
        <dbReference type="EnsemblPlants" id="PGSC0003DMT400086862"/>
    </source>
</evidence>
<dbReference type="AlphaFoldDB" id="M1DCN1"/>
<proteinExistence type="predicted"/>
<keyword evidence="2" id="KW-1185">Reference proteome</keyword>